<organism evidence="3 4">
    <name type="scientific">Streptomyces bacillaris</name>
    <dbReference type="NCBI Taxonomy" id="68179"/>
    <lineage>
        <taxon>Bacteria</taxon>
        <taxon>Bacillati</taxon>
        <taxon>Actinomycetota</taxon>
        <taxon>Actinomycetes</taxon>
        <taxon>Kitasatosporales</taxon>
        <taxon>Streptomycetaceae</taxon>
        <taxon>Streptomyces</taxon>
    </lineage>
</organism>
<feature type="region of interest" description="Disordered" evidence="1">
    <location>
        <begin position="148"/>
        <end position="167"/>
    </location>
</feature>
<dbReference type="Pfam" id="PF13340">
    <property type="entry name" value="DUF4096"/>
    <property type="match status" value="1"/>
</dbReference>
<name>A0ABW6DPM4_9ACTN</name>
<dbReference type="RefSeq" id="WP_070203964.1">
    <property type="nucleotide sequence ID" value="NZ_JBHVRE010000015.1"/>
</dbReference>
<feature type="compositionally biased region" description="Low complexity" evidence="1">
    <location>
        <begin position="151"/>
        <end position="166"/>
    </location>
</feature>
<gene>
    <name evidence="3" type="ORF">ACFWR3_06840</name>
</gene>
<dbReference type="InterPro" id="IPR025161">
    <property type="entry name" value="IS402-like_dom"/>
</dbReference>
<keyword evidence="4" id="KW-1185">Reference proteome</keyword>
<dbReference type="PANTHER" id="PTHR46637:SF1">
    <property type="entry name" value="BLL5188 PROTEIN"/>
    <property type="match status" value="1"/>
</dbReference>
<dbReference type="PANTHER" id="PTHR46637">
    <property type="entry name" value="TIS1421-TRANSPOSASE PROTEIN A"/>
    <property type="match status" value="1"/>
</dbReference>
<dbReference type="InterPro" id="IPR052909">
    <property type="entry name" value="Transposase_6_like"/>
</dbReference>
<evidence type="ECO:0000256" key="1">
    <source>
        <dbReference type="SAM" id="MobiDB-lite"/>
    </source>
</evidence>
<protein>
    <submittedName>
        <fullName evidence="3">Transposase</fullName>
    </submittedName>
</protein>
<evidence type="ECO:0000313" key="3">
    <source>
        <dbReference type="EMBL" id="MFD3955786.1"/>
    </source>
</evidence>
<accession>A0ABW6DPM4</accession>
<proteinExistence type="predicted"/>
<dbReference type="EMBL" id="JBHXPM010000005">
    <property type="protein sequence ID" value="MFD3955786.1"/>
    <property type="molecule type" value="Genomic_DNA"/>
</dbReference>
<sequence length="192" mass="21369">MTHQGNPLPPLRRTNSTLPEARVPGPRVPLPGAGRFTWLAPMVLWPLARRHLPRPAVRPQGGGSQRADDEATFAAILFVLVSGVPWRALPRAFTVSWQNTHRRFTQWSAAGLWDQLRESAHRQHAPGQSRELVQWAETVCELAEERLNRTAPPSAGPAAAARRAGSLQPHLRVREPDDFTVRLFGPGRDSAW</sequence>
<feature type="domain" description="Insertion element IS402-like" evidence="2">
    <location>
        <begin position="44"/>
        <end position="116"/>
    </location>
</feature>
<feature type="region of interest" description="Disordered" evidence="1">
    <location>
        <begin position="1"/>
        <end position="26"/>
    </location>
</feature>
<evidence type="ECO:0000313" key="4">
    <source>
        <dbReference type="Proteomes" id="UP001598300"/>
    </source>
</evidence>
<evidence type="ECO:0000259" key="2">
    <source>
        <dbReference type="Pfam" id="PF13340"/>
    </source>
</evidence>
<dbReference type="Proteomes" id="UP001598300">
    <property type="component" value="Unassembled WGS sequence"/>
</dbReference>
<comment type="caution">
    <text evidence="3">The sequence shown here is derived from an EMBL/GenBank/DDBJ whole genome shotgun (WGS) entry which is preliminary data.</text>
</comment>
<reference evidence="3 4" key="1">
    <citation type="submission" date="2024-09" db="EMBL/GenBank/DDBJ databases">
        <title>The Natural Products Discovery Center: Release of the First 8490 Sequenced Strains for Exploring Actinobacteria Biosynthetic Diversity.</title>
        <authorList>
            <person name="Kalkreuter E."/>
            <person name="Kautsar S.A."/>
            <person name="Yang D."/>
            <person name="Bader C.D."/>
            <person name="Teijaro C.N."/>
            <person name="Fluegel L."/>
            <person name="Davis C.M."/>
            <person name="Simpson J.R."/>
            <person name="Lauterbach L."/>
            <person name="Steele A.D."/>
            <person name="Gui C."/>
            <person name="Meng S."/>
            <person name="Li G."/>
            <person name="Viehrig K."/>
            <person name="Ye F."/>
            <person name="Su P."/>
            <person name="Kiefer A.F."/>
            <person name="Nichols A."/>
            <person name="Cepeda A.J."/>
            <person name="Yan W."/>
            <person name="Fan B."/>
            <person name="Jiang Y."/>
            <person name="Adhikari A."/>
            <person name="Zheng C.-J."/>
            <person name="Schuster L."/>
            <person name="Cowan T.M."/>
            <person name="Smanski M.J."/>
            <person name="Chevrette M.G."/>
            <person name="De Carvalho L.P.S."/>
            <person name="Shen B."/>
        </authorList>
    </citation>
    <scope>NUCLEOTIDE SEQUENCE [LARGE SCALE GENOMIC DNA]</scope>
    <source>
        <strain evidence="3 4">NPDC058584</strain>
    </source>
</reference>